<dbReference type="CDD" id="cd00170">
    <property type="entry name" value="SEC14"/>
    <property type="match status" value="1"/>
</dbReference>
<keyword evidence="4" id="KW-1185">Reference proteome</keyword>
<dbReference type="PANTHER" id="PTHR23324">
    <property type="entry name" value="SEC14 RELATED PROTEIN"/>
    <property type="match status" value="1"/>
</dbReference>
<dbReference type="Pfam" id="PF00650">
    <property type="entry name" value="CRAL_TRIO"/>
    <property type="match status" value="1"/>
</dbReference>
<dbReference type="Gene3D" id="3.40.525.10">
    <property type="entry name" value="CRAL-TRIO lipid binding domain"/>
    <property type="match status" value="2"/>
</dbReference>
<dbReference type="InterPro" id="IPR036273">
    <property type="entry name" value="CRAL/TRIO_N_dom_sf"/>
</dbReference>
<reference evidence="3 4" key="1">
    <citation type="submission" date="2021-06" db="EMBL/GenBank/DDBJ databases">
        <title>Caerostris darwini draft genome.</title>
        <authorList>
            <person name="Kono N."/>
            <person name="Arakawa K."/>
        </authorList>
    </citation>
    <scope>NUCLEOTIDE SEQUENCE [LARGE SCALE GENOMIC DNA]</scope>
</reference>
<evidence type="ECO:0000259" key="1">
    <source>
        <dbReference type="PROSITE" id="PS50191"/>
    </source>
</evidence>
<evidence type="ECO:0000259" key="2">
    <source>
        <dbReference type="PROSITE" id="PS50866"/>
    </source>
</evidence>
<dbReference type="SMART" id="SM00516">
    <property type="entry name" value="SEC14"/>
    <property type="match status" value="1"/>
</dbReference>
<dbReference type="SUPFAM" id="SSF101576">
    <property type="entry name" value="Supernatant protein factor (SPF), C-terminal domain"/>
    <property type="match status" value="1"/>
</dbReference>
<evidence type="ECO:0000313" key="4">
    <source>
        <dbReference type="Proteomes" id="UP001054837"/>
    </source>
</evidence>
<dbReference type="InterPro" id="IPR036865">
    <property type="entry name" value="CRAL-TRIO_dom_sf"/>
</dbReference>
<dbReference type="InterPro" id="IPR001251">
    <property type="entry name" value="CRAL-TRIO_dom"/>
</dbReference>
<dbReference type="SUPFAM" id="SSF52087">
    <property type="entry name" value="CRAL/TRIO domain"/>
    <property type="match status" value="1"/>
</dbReference>
<protein>
    <submittedName>
        <fullName evidence="3">Retinal-binding protein</fullName>
    </submittedName>
</protein>
<dbReference type="GO" id="GO:0005737">
    <property type="term" value="C:cytoplasm"/>
    <property type="evidence" value="ECO:0007669"/>
    <property type="project" value="TreeGrafter"/>
</dbReference>
<dbReference type="PANTHER" id="PTHR23324:SF83">
    <property type="entry name" value="SEC14-LIKE PROTEIN 2"/>
    <property type="match status" value="1"/>
</dbReference>
<dbReference type="AlphaFoldDB" id="A0AAV4X317"/>
<dbReference type="Pfam" id="PF03765">
    <property type="entry name" value="CRAL_TRIO_N"/>
    <property type="match status" value="1"/>
</dbReference>
<dbReference type="EMBL" id="BPLQ01015677">
    <property type="protein sequence ID" value="GIY89635.1"/>
    <property type="molecule type" value="Genomic_DNA"/>
</dbReference>
<dbReference type="Proteomes" id="UP001054837">
    <property type="component" value="Unassembled WGS sequence"/>
</dbReference>
<evidence type="ECO:0000313" key="3">
    <source>
        <dbReference type="EMBL" id="GIY89635.1"/>
    </source>
</evidence>
<feature type="domain" description="GOLD" evidence="2">
    <location>
        <begin position="485"/>
        <end position="588"/>
    </location>
</feature>
<dbReference type="InterPro" id="IPR036598">
    <property type="entry name" value="GOLD_dom_sf"/>
</dbReference>
<dbReference type="InterPro" id="IPR051064">
    <property type="entry name" value="SEC14/CRAL-TRIO_domain"/>
</dbReference>
<dbReference type="SUPFAM" id="SSF46938">
    <property type="entry name" value="CRAL/TRIO N-terminal domain"/>
    <property type="match status" value="1"/>
</dbReference>
<dbReference type="SMART" id="SM01100">
    <property type="entry name" value="CRAL_TRIO_N"/>
    <property type="match status" value="1"/>
</dbReference>
<dbReference type="Gene3D" id="2.60.120.680">
    <property type="entry name" value="GOLD domain"/>
    <property type="match status" value="1"/>
</dbReference>
<dbReference type="InterPro" id="IPR009038">
    <property type="entry name" value="GOLD_dom"/>
</dbReference>
<name>A0AAV4X317_9ARAC</name>
<dbReference type="Pfam" id="PF05380">
    <property type="entry name" value="Peptidase_A17"/>
    <property type="match status" value="1"/>
</dbReference>
<sequence length="599" mass="70529">MWLKTCSRLVLLIYILFDWSFVICRIKWKRAPFCHRVFFVDANTIMAVITGIQITEEEKSVIDELKRRTINLLTPKMLEDESLFYRFCKARDFNLEDAESMLRKHIMWRREYGVDTILTAYKLPEKVTSPRLELLACVLGSRLAKYVVTALSLKEVPTYYWTDATVALCWIQREENWGVFVNNRVKDIRILSKKEYWRHIPRKLNPADIASRGCTLQHLSQYGWWECPEFLKASPEAWPKSEFSPNEELIAAEMKKKIIVNLSVKMERPERFERFSSFSKIVHKYIPTSFMCFDKDGCPVRYSDCGQCDVKNMWNCLKKTDTMKTFLHILEEDMEKLDDQNKKLGKPVTKVVQVFNLENLTFANATHTKTLLNLLYYIKQYLDNYPERLKYAIVLNASIIAMMSIPILKAILPASMMQKIRIYGREGWREALLDLIDADDLPAFLGGNKTDPDGNPLCETFLIHGQPIPKKYILFNDNKTTSTISEADRMTVSRLSKSWINVEVKESDLYLEWEFETKKKDIEFVIYYREQTTEESKQVELFPKQRIEACFEPEKGLYKCDKLGTYSILFDNSYSWIYPKDIYYKIKLRGSNEIEHELM</sequence>
<comment type="caution">
    <text evidence="3">The sequence shown here is derived from an EMBL/GenBank/DDBJ whole genome shotgun (WGS) entry which is preliminary data.</text>
</comment>
<feature type="domain" description="CRAL-TRIO" evidence="1">
    <location>
        <begin position="278"/>
        <end position="453"/>
    </location>
</feature>
<accession>A0AAV4X317</accession>
<dbReference type="InterPro" id="IPR008042">
    <property type="entry name" value="Retrotrans_Pao"/>
</dbReference>
<dbReference type="InterPro" id="IPR011074">
    <property type="entry name" value="CRAL/TRIO_N_dom"/>
</dbReference>
<proteinExistence type="predicted"/>
<gene>
    <name evidence="3" type="ORF">CDAR_566471</name>
</gene>
<dbReference type="PROSITE" id="PS50191">
    <property type="entry name" value="CRAL_TRIO"/>
    <property type="match status" value="1"/>
</dbReference>
<dbReference type="PROSITE" id="PS50866">
    <property type="entry name" value="GOLD"/>
    <property type="match status" value="1"/>
</dbReference>
<organism evidence="3 4">
    <name type="scientific">Caerostris darwini</name>
    <dbReference type="NCBI Taxonomy" id="1538125"/>
    <lineage>
        <taxon>Eukaryota</taxon>
        <taxon>Metazoa</taxon>
        <taxon>Ecdysozoa</taxon>
        <taxon>Arthropoda</taxon>
        <taxon>Chelicerata</taxon>
        <taxon>Arachnida</taxon>
        <taxon>Araneae</taxon>
        <taxon>Araneomorphae</taxon>
        <taxon>Entelegynae</taxon>
        <taxon>Araneoidea</taxon>
        <taxon>Araneidae</taxon>
        <taxon>Caerostris</taxon>
    </lineage>
</organism>